<protein>
    <submittedName>
        <fullName evidence="1">Uncharacterized protein</fullName>
    </submittedName>
</protein>
<keyword evidence="2" id="KW-1185">Reference proteome</keyword>
<gene>
    <name evidence="1" type="ORF">F1737_10730</name>
</gene>
<reference evidence="1 2" key="1">
    <citation type="submission" date="2019-09" db="EMBL/GenBank/DDBJ databases">
        <title>The complete genome of Methanoplanus sp. FWC-SCC4.</title>
        <authorList>
            <person name="Chen S.-C."/>
            <person name="Zhou Y.-Z."/>
            <person name="Lai M.-C."/>
        </authorList>
    </citation>
    <scope>NUCLEOTIDE SEQUENCE [LARGE SCALE GENOMIC DNA]</scope>
    <source>
        <strain evidence="1 2">FWC-SCC4</strain>
    </source>
</reference>
<organism evidence="1 2">
    <name type="scientific">Methanochimaera problematica</name>
    <dbReference type="NCBI Taxonomy" id="2609417"/>
    <lineage>
        <taxon>Archaea</taxon>
        <taxon>Methanobacteriati</taxon>
        <taxon>Methanobacteriota</taxon>
        <taxon>Stenosarchaea group</taxon>
        <taxon>Methanomicrobia</taxon>
        <taxon>Methanomicrobiales</taxon>
        <taxon>Methanomicrobiaceae</taxon>
        <taxon>Methanochimaera</taxon>
    </lineage>
</organism>
<dbReference type="KEGG" id="mefw:F1737_10730"/>
<dbReference type="AlphaFoldDB" id="A0AA97FEK9"/>
<proteinExistence type="predicted"/>
<evidence type="ECO:0000313" key="1">
    <source>
        <dbReference type="EMBL" id="WOF17117.1"/>
    </source>
</evidence>
<dbReference type="EMBL" id="CP043875">
    <property type="protein sequence ID" value="WOF17117.1"/>
    <property type="molecule type" value="Genomic_DNA"/>
</dbReference>
<sequence length="179" mass="20198">MNKNSEEYLDDYIRRMTPVFSGVSERSGHTIASMLIGYRSGLYDRTIESGKKALLTLENKKAPKILLRAVSIVIDSAVLLSPSQKSIRSEFDWEGEDPLKSAVPDSQAKSCGCLFDESEKDFLAIEMNDKNLKVPDEFSLDNALIMCYAAAYTSSPYDHIPLIEQVMGHLIRRIEHYNE</sequence>
<dbReference type="RefSeq" id="WP_317136573.1">
    <property type="nucleotide sequence ID" value="NZ_CP043875.1"/>
</dbReference>
<dbReference type="GeneID" id="85230649"/>
<dbReference type="Proteomes" id="UP001301797">
    <property type="component" value="Chromosome"/>
</dbReference>
<evidence type="ECO:0000313" key="2">
    <source>
        <dbReference type="Proteomes" id="UP001301797"/>
    </source>
</evidence>
<accession>A0AA97FEK9</accession>
<name>A0AA97FEK9_9EURY</name>